<dbReference type="PANTHER" id="PTHR25465:SF5">
    <property type="entry name" value="E3 UBIQUITIN_ISG15 LIGASE TRIM25-RELATED"/>
    <property type="match status" value="1"/>
</dbReference>
<dbReference type="Gene3D" id="4.10.830.40">
    <property type="match status" value="4"/>
</dbReference>
<evidence type="ECO:0000259" key="6">
    <source>
        <dbReference type="PROSITE" id="PS50119"/>
    </source>
</evidence>
<name>A0A8S4BWM6_9TELE</name>
<evidence type="ECO:0000313" key="7">
    <source>
        <dbReference type="EMBL" id="CAG6009135.1"/>
    </source>
</evidence>
<dbReference type="OrthoDB" id="6105938at2759"/>
<comment type="caution">
    <text evidence="7">The sequence shown here is derived from an EMBL/GenBank/DDBJ whole genome shotgun (WGS) entry which is preliminary data.</text>
</comment>
<evidence type="ECO:0000256" key="5">
    <source>
        <dbReference type="SAM" id="Coils"/>
    </source>
</evidence>
<feature type="coiled-coil region" evidence="5">
    <location>
        <begin position="440"/>
        <end position="470"/>
    </location>
</feature>
<evidence type="ECO:0000256" key="2">
    <source>
        <dbReference type="ARBA" id="ARBA00022771"/>
    </source>
</evidence>
<feature type="non-terminal residue" evidence="7">
    <location>
        <position position="1"/>
    </location>
</feature>
<dbReference type="Pfam" id="PF25600">
    <property type="entry name" value="TRIM_CC"/>
    <property type="match status" value="2"/>
</dbReference>
<feature type="domain" description="B box-type" evidence="6">
    <location>
        <begin position="599"/>
        <end position="639"/>
    </location>
</feature>
<keyword evidence="1" id="KW-0479">Metal-binding</keyword>
<sequence length="776" mass="87842">MQGDGLPGYYRVMVYLGPTRGWSTWILQGHFDGEDQKRLHSCPQCRKIFIPRPVLEKSTMLAALVEQLKKTGLQPAPADDCYAGPEDVACDVCSGRKLRASKSCLVCVASYCEEHLQPHYDYCMSCIKGHFDGEDQKRLHSCPQCRKSFIPRPVLEKNTMLAALVEQLKKTGLRAAPADDCYAGPEDVACDVCSGRKLRAIKSCLVCVASYSHFDGEDQKRLHSCPQCRESFIPRPVLVRNTMLASLVEQLKKTGLQPAPADHCYAGLEDVACDFCSGRKLRASKSCLVCVASYCEEHLQPHYESPPFKKHKLVEPCKKLQENICSVHDEVKKLFCRTDQKSICVVCTLDEHKGHHTVSAAAERTERQRELEGRRQQIQQRIQDTQKDVDLLQQEVEAIDQSADKTVEDSGKIFTQLIRLIQKKRSDVEQQVRSQQRTAVSGVKELQQKLQQEITELQRKDAELQKLSHTEDHIQFLTSCPSLPALGESTHSSSIRDQKGVHSCPQCRKSFTPRPVLEKNTMLASLVQQLKKTGLQPAPADHCYAGLEDVACDVCSGRKLRAIKSCLSCVASYCEEHLQPHYESPPLKKHKLVEPSKKLQENICSVHDEVKKLFCRTDQKSICLVCAMDEHKGHHTVSVAAERTERQRELEGRRKQIQQGIQDKQRDVKRLQQEVEAIDQSADKTVEESEKTFTELIRLIQNRRSDVEQQVRSQQQTAVRGVKELQQKLQQEITELQRKDAELQQLSHTEDHIQFLTSCPSLPALGESTHSSSIRE</sequence>
<organism evidence="7 8">
    <name type="scientific">Menidia menidia</name>
    <name type="common">Atlantic silverside</name>
    <dbReference type="NCBI Taxonomy" id="238744"/>
    <lineage>
        <taxon>Eukaryota</taxon>
        <taxon>Metazoa</taxon>
        <taxon>Chordata</taxon>
        <taxon>Craniata</taxon>
        <taxon>Vertebrata</taxon>
        <taxon>Euteleostomi</taxon>
        <taxon>Actinopterygii</taxon>
        <taxon>Neopterygii</taxon>
        <taxon>Teleostei</taxon>
        <taxon>Neoteleostei</taxon>
        <taxon>Acanthomorphata</taxon>
        <taxon>Ovalentaria</taxon>
        <taxon>Atherinomorphae</taxon>
        <taxon>Atheriniformes</taxon>
        <taxon>Atherinopsidae</taxon>
        <taxon>Menidiinae</taxon>
        <taxon>Menidia</taxon>
    </lineage>
</organism>
<dbReference type="EMBL" id="CAJRST010037778">
    <property type="protein sequence ID" value="CAG6009135.1"/>
    <property type="molecule type" value="Genomic_DNA"/>
</dbReference>
<dbReference type="Proteomes" id="UP000677803">
    <property type="component" value="Unassembled WGS sequence"/>
</dbReference>
<evidence type="ECO:0000313" key="8">
    <source>
        <dbReference type="Proteomes" id="UP000677803"/>
    </source>
</evidence>
<dbReference type="CDD" id="cd19769">
    <property type="entry name" value="Bbox2_TRIM16-like"/>
    <property type="match status" value="2"/>
</dbReference>
<dbReference type="Pfam" id="PF00643">
    <property type="entry name" value="zf-B_box"/>
    <property type="match status" value="2"/>
</dbReference>
<protein>
    <submittedName>
        <fullName evidence="7">(Atlantic silverside) hypothetical protein</fullName>
    </submittedName>
</protein>
<dbReference type="GO" id="GO:0008270">
    <property type="term" value="F:zinc ion binding"/>
    <property type="evidence" value="ECO:0007669"/>
    <property type="project" value="UniProtKB-KW"/>
</dbReference>
<dbReference type="InterPro" id="IPR051051">
    <property type="entry name" value="E3_ubiq-ligase_TRIM/RNF"/>
</dbReference>
<keyword evidence="2 4" id="KW-0863">Zinc-finger</keyword>
<gene>
    <name evidence="7" type="ORF">MMEN_LOCUS18932</name>
</gene>
<dbReference type="PROSITE" id="PS50119">
    <property type="entry name" value="ZF_BBOX"/>
    <property type="match status" value="2"/>
</dbReference>
<evidence type="ECO:0000256" key="3">
    <source>
        <dbReference type="ARBA" id="ARBA00022833"/>
    </source>
</evidence>
<dbReference type="InterPro" id="IPR058030">
    <property type="entry name" value="TRIM8/14/16/25/29/45/65_CC"/>
</dbReference>
<keyword evidence="8" id="KW-1185">Reference proteome</keyword>
<proteinExistence type="predicted"/>
<feature type="coiled-coil region" evidence="5">
    <location>
        <begin position="654"/>
        <end position="749"/>
    </location>
</feature>
<evidence type="ECO:0000256" key="1">
    <source>
        <dbReference type="ARBA" id="ARBA00022723"/>
    </source>
</evidence>
<dbReference type="SMART" id="SM00336">
    <property type="entry name" value="BBOX"/>
    <property type="match status" value="2"/>
</dbReference>
<dbReference type="SUPFAM" id="SSF57845">
    <property type="entry name" value="B-box zinc-binding domain"/>
    <property type="match status" value="2"/>
</dbReference>
<accession>A0A8S4BWM6</accession>
<evidence type="ECO:0000256" key="4">
    <source>
        <dbReference type="PROSITE-ProRule" id="PRU00024"/>
    </source>
</evidence>
<reference evidence="7" key="1">
    <citation type="submission" date="2021-05" db="EMBL/GenBank/DDBJ databases">
        <authorList>
            <person name="Tigano A."/>
        </authorList>
    </citation>
    <scope>NUCLEOTIDE SEQUENCE</scope>
</reference>
<keyword evidence="5" id="KW-0175">Coiled coil</keyword>
<dbReference type="Gene3D" id="3.30.160.60">
    <property type="entry name" value="Classic Zinc Finger"/>
    <property type="match status" value="2"/>
</dbReference>
<dbReference type="PANTHER" id="PTHR25465">
    <property type="entry name" value="B-BOX DOMAIN CONTAINING"/>
    <property type="match status" value="1"/>
</dbReference>
<keyword evidence="3" id="KW-0862">Zinc</keyword>
<dbReference type="AlphaFoldDB" id="A0A8S4BWM6"/>
<feature type="coiled-coil region" evidence="5">
    <location>
        <begin position="368"/>
        <end position="402"/>
    </location>
</feature>
<dbReference type="InterPro" id="IPR000315">
    <property type="entry name" value="Znf_B-box"/>
</dbReference>
<feature type="domain" description="B box-type" evidence="6">
    <location>
        <begin position="320"/>
        <end position="360"/>
    </location>
</feature>